<organism evidence="1 2">
    <name type="scientific">Brassica carinata</name>
    <name type="common">Ethiopian mustard</name>
    <name type="synonym">Abyssinian cabbage</name>
    <dbReference type="NCBI Taxonomy" id="52824"/>
    <lineage>
        <taxon>Eukaryota</taxon>
        <taxon>Viridiplantae</taxon>
        <taxon>Streptophyta</taxon>
        <taxon>Embryophyta</taxon>
        <taxon>Tracheophyta</taxon>
        <taxon>Spermatophyta</taxon>
        <taxon>Magnoliopsida</taxon>
        <taxon>eudicotyledons</taxon>
        <taxon>Gunneridae</taxon>
        <taxon>Pentapetalae</taxon>
        <taxon>rosids</taxon>
        <taxon>malvids</taxon>
        <taxon>Brassicales</taxon>
        <taxon>Brassicaceae</taxon>
        <taxon>Brassiceae</taxon>
        <taxon>Brassica</taxon>
    </lineage>
</organism>
<dbReference type="Proteomes" id="UP000886595">
    <property type="component" value="Unassembled WGS sequence"/>
</dbReference>
<keyword evidence="2" id="KW-1185">Reference proteome</keyword>
<dbReference type="EMBL" id="JAAMPC010000016">
    <property type="protein sequence ID" value="KAG2252585.1"/>
    <property type="molecule type" value="Genomic_DNA"/>
</dbReference>
<reference evidence="1 2" key="1">
    <citation type="submission" date="2020-02" db="EMBL/GenBank/DDBJ databases">
        <authorList>
            <person name="Ma Q."/>
            <person name="Huang Y."/>
            <person name="Song X."/>
            <person name="Pei D."/>
        </authorList>
    </citation>
    <scope>NUCLEOTIDE SEQUENCE [LARGE SCALE GENOMIC DNA]</scope>
    <source>
        <strain evidence="1">Sxm20200214</strain>
        <tissue evidence="1">Leaf</tissue>
    </source>
</reference>
<dbReference type="AlphaFoldDB" id="A0A8X7TS70"/>
<evidence type="ECO:0000313" key="2">
    <source>
        <dbReference type="Proteomes" id="UP000886595"/>
    </source>
</evidence>
<name>A0A8X7TS70_BRACI</name>
<sequence>MVDTGATHNFMATDEAVRLGVKWSKKDGWMKTRPGELLRHSHGRFQGSLGYGLHETSLSHTHACIELGLHPRRVHRMIPTLEEKIDGTRQLSAMQLTKGVKKGEPTFLAMMKVEDEPNNVEDIPQVIKTVLEENKDVMPAKSSWSQEPNHHLWRLIEWLHPN</sequence>
<comment type="caution">
    <text evidence="1">The sequence shown here is derived from an EMBL/GenBank/DDBJ whole genome shotgun (WGS) entry which is preliminary data.</text>
</comment>
<dbReference type="OrthoDB" id="1939491at2759"/>
<accession>A0A8X7TS70</accession>
<gene>
    <name evidence="1" type="ORF">Bca52824_082721</name>
</gene>
<proteinExistence type="predicted"/>
<evidence type="ECO:0000313" key="1">
    <source>
        <dbReference type="EMBL" id="KAG2252585.1"/>
    </source>
</evidence>
<protein>
    <submittedName>
        <fullName evidence="1">Uncharacterized protein</fullName>
    </submittedName>
</protein>